<dbReference type="RefSeq" id="WP_191911306.1">
    <property type="nucleotide sequence ID" value="NZ_JABUXR010000007.1"/>
</dbReference>
<name>A0ABR8ZJQ5_9LACO</name>
<proteinExistence type="predicted"/>
<dbReference type="Proteomes" id="UP000645007">
    <property type="component" value="Unassembled WGS sequence"/>
</dbReference>
<keyword evidence="2" id="KW-1185">Reference proteome</keyword>
<accession>A0ABR8ZJQ5</accession>
<organism evidence="1 2">
    <name type="scientific">Limosilactobacillus urinaemulieris</name>
    <dbReference type="NCBI Taxonomy" id="2742600"/>
    <lineage>
        <taxon>Bacteria</taxon>
        <taxon>Bacillati</taxon>
        <taxon>Bacillota</taxon>
        <taxon>Bacilli</taxon>
        <taxon>Lactobacillales</taxon>
        <taxon>Lactobacillaceae</taxon>
        <taxon>Limosilactobacillus</taxon>
    </lineage>
</organism>
<reference evidence="1 2" key="1">
    <citation type="submission" date="2020-06" db="EMBL/GenBank/DDBJ databases">
        <title>Limosilactobacillus sp. nov.</title>
        <authorList>
            <person name="Ksiezarek M."/>
            <person name="Goncalves Ribeiro T."/>
            <person name="Rocha J."/>
            <person name="Grosso F."/>
            <person name="Peixe L."/>
        </authorList>
    </citation>
    <scope>NUCLEOTIDE SEQUENCE [LARGE SCALE GENOMIC DNA]</scope>
    <source>
        <strain evidence="2">c9Ua_26_M</strain>
    </source>
</reference>
<sequence>MALTAKDIASIFTGMDLGAEKIAENFNKLLEENIGQDNQLDTLNNKTLKIGNFIGNDNPNIDNLEPGIYPFGFWQDKPISTNETSWPKRIRGGAEWGWIVQYGGKNQTKAQFIFGAGAVLCYRAWAGGRWDNWTLLNLTVEQ</sequence>
<evidence type="ECO:0000313" key="2">
    <source>
        <dbReference type="Proteomes" id="UP000645007"/>
    </source>
</evidence>
<gene>
    <name evidence="1" type="ORF">HUK45_04640</name>
</gene>
<comment type="caution">
    <text evidence="1">The sequence shown here is derived from an EMBL/GenBank/DDBJ whole genome shotgun (WGS) entry which is preliminary data.</text>
</comment>
<evidence type="ECO:0000313" key="1">
    <source>
        <dbReference type="EMBL" id="MBD8085539.1"/>
    </source>
</evidence>
<dbReference type="EMBL" id="JABUXR010000007">
    <property type="protein sequence ID" value="MBD8085539.1"/>
    <property type="molecule type" value="Genomic_DNA"/>
</dbReference>
<protein>
    <submittedName>
        <fullName evidence="1">Uncharacterized protein</fullName>
    </submittedName>
</protein>